<dbReference type="Gene3D" id="3.40.50.300">
    <property type="entry name" value="P-loop containing nucleotide triphosphate hydrolases"/>
    <property type="match status" value="1"/>
</dbReference>
<feature type="domain" description="ATPase AAA-type core" evidence="2">
    <location>
        <begin position="36"/>
        <end position="168"/>
    </location>
</feature>
<evidence type="ECO:0000313" key="4">
    <source>
        <dbReference type="Proteomes" id="UP000666915"/>
    </source>
</evidence>
<evidence type="ECO:0000259" key="2">
    <source>
        <dbReference type="Pfam" id="PF00004"/>
    </source>
</evidence>
<comment type="caution">
    <text evidence="3">The sequence shown here is derived from an EMBL/GenBank/DDBJ whole genome shotgun (WGS) entry which is preliminary data.</text>
</comment>
<evidence type="ECO:0000313" key="3">
    <source>
        <dbReference type="EMBL" id="MBO2436942.1"/>
    </source>
</evidence>
<dbReference type="Gene3D" id="1.10.8.1070">
    <property type="match status" value="1"/>
</dbReference>
<dbReference type="InterPro" id="IPR003959">
    <property type="entry name" value="ATPase_AAA_core"/>
</dbReference>
<dbReference type="RefSeq" id="WP_208265228.1">
    <property type="nucleotide sequence ID" value="NZ_BAAAGM010000015.1"/>
</dbReference>
<accession>A0ABS3QTI3</accession>
<organism evidence="3 4">
    <name type="scientific">Actinomadura nitritigenes</name>
    <dbReference type="NCBI Taxonomy" id="134602"/>
    <lineage>
        <taxon>Bacteria</taxon>
        <taxon>Bacillati</taxon>
        <taxon>Actinomycetota</taxon>
        <taxon>Actinomycetes</taxon>
        <taxon>Streptosporangiales</taxon>
        <taxon>Thermomonosporaceae</taxon>
        <taxon>Actinomadura</taxon>
    </lineage>
</organism>
<dbReference type="EMBL" id="JAGEOK010000003">
    <property type="protein sequence ID" value="MBO2436942.1"/>
    <property type="molecule type" value="Genomic_DNA"/>
</dbReference>
<dbReference type="Proteomes" id="UP000666915">
    <property type="component" value="Unassembled WGS sequence"/>
</dbReference>
<keyword evidence="4" id="KW-1185">Reference proteome</keyword>
<reference evidence="3 4" key="1">
    <citation type="submission" date="2021-03" db="EMBL/GenBank/DDBJ databases">
        <authorList>
            <person name="Kanchanasin P."/>
            <person name="Saeng-In P."/>
            <person name="Phongsopitanun W."/>
            <person name="Yuki M."/>
            <person name="Kudo T."/>
            <person name="Ohkuma M."/>
            <person name="Tanasupawat S."/>
        </authorList>
    </citation>
    <scope>NUCLEOTIDE SEQUENCE [LARGE SCALE GENOMIC DNA]</scope>
    <source>
        <strain evidence="3 4">L46</strain>
    </source>
</reference>
<comment type="similarity">
    <text evidence="1">Belongs to the RuBisCO activase family.</text>
</comment>
<dbReference type="InterPro" id="IPR044960">
    <property type="entry name" value="RCA-like"/>
</dbReference>
<dbReference type="InterPro" id="IPR027417">
    <property type="entry name" value="P-loop_NTPase"/>
</dbReference>
<name>A0ABS3QTI3_9ACTN</name>
<dbReference type="PANTHER" id="PTHR32429">
    <property type="match status" value="1"/>
</dbReference>
<dbReference type="PANTHER" id="PTHR32429:SF11">
    <property type="entry name" value="RIBULOSE BISPHOSPHATE CARBOXYLASE_OXYGENASE ACTIVASE, CHLOROPLASTIC"/>
    <property type="match status" value="1"/>
</dbReference>
<gene>
    <name evidence="3" type="ORF">J4557_05340</name>
</gene>
<evidence type="ECO:0000256" key="1">
    <source>
        <dbReference type="ARBA" id="ARBA00025781"/>
    </source>
</evidence>
<protein>
    <submittedName>
        <fullName evidence="3">AAA family ATPase</fullName>
    </submittedName>
</protein>
<dbReference type="SUPFAM" id="SSF52540">
    <property type="entry name" value="P-loop containing nucleoside triphosphate hydrolases"/>
    <property type="match status" value="1"/>
</dbReference>
<proteinExistence type="inferred from homology"/>
<sequence length="273" mass="29746">MTESIARRFSDVVGLHLIANFQPDARPGTPLLLGIQGPPGEGKTYQVERILEGAGIHAVLLSGGELESPNAGAPAARMRAAYLEAGGYAEAGTPAAVLLNDADAAIGSWGELTQYTVNTQNLITELMHLADYPTRVEGKRMRRVPIILTGNDFTRLYAPLRRSGRMRIFSWRMQPAERAAAVNSLFPWLSGEQAADLVGRFPDEPISFWAAVRRRMDDTALTTALYRHGLGDLARSLVSRSRVRIDDRPHPLEDILAVATSTAADTAHDYLSS</sequence>
<dbReference type="Pfam" id="PF00004">
    <property type="entry name" value="AAA"/>
    <property type="match status" value="1"/>
</dbReference>